<dbReference type="RefSeq" id="WP_377124913.1">
    <property type="nucleotide sequence ID" value="NZ_JBHUON010000006.1"/>
</dbReference>
<keyword evidence="3" id="KW-1185">Reference proteome</keyword>
<feature type="domain" description="Metallo-beta-lactamase" evidence="1">
    <location>
        <begin position="28"/>
        <end position="195"/>
    </location>
</feature>
<evidence type="ECO:0000313" key="3">
    <source>
        <dbReference type="Proteomes" id="UP001597601"/>
    </source>
</evidence>
<protein>
    <submittedName>
        <fullName evidence="2">MBL fold metallo-hydrolase</fullName>
    </submittedName>
</protein>
<dbReference type="InterPro" id="IPR050698">
    <property type="entry name" value="MBL"/>
</dbReference>
<dbReference type="Proteomes" id="UP001597601">
    <property type="component" value="Unassembled WGS sequence"/>
</dbReference>
<evidence type="ECO:0000259" key="1">
    <source>
        <dbReference type="Pfam" id="PF12706"/>
    </source>
</evidence>
<dbReference type="Pfam" id="PF12706">
    <property type="entry name" value="Lactamase_B_2"/>
    <property type="match status" value="1"/>
</dbReference>
<gene>
    <name evidence="2" type="ORF">ACFSYC_06890</name>
</gene>
<dbReference type="InterPro" id="IPR036866">
    <property type="entry name" value="RibonucZ/Hydroxyglut_hydro"/>
</dbReference>
<accession>A0ABW5XN41</accession>
<dbReference type="EMBL" id="JBHUON010000006">
    <property type="protein sequence ID" value="MFD2864411.1"/>
    <property type="molecule type" value="Genomic_DNA"/>
</dbReference>
<evidence type="ECO:0000313" key="2">
    <source>
        <dbReference type="EMBL" id="MFD2864411.1"/>
    </source>
</evidence>
<organism evidence="2 3">
    <name type="scientific">Mucilaginibacter antarcticus</name>
    <dbReference type="NCBI Taxonomy" id="1855725"/>
    <lineage>
        <taxon>Bacteria</taxon>
        <taxon>Pseudomonadati</taxon>
        <taxon>Bacteroidota</taxon>
        <taxon>Sphingobacteriia</taxon>
        <taxon>Sphingobacteriales</taxon>
        <taxon>Sphingobacteriaceae</taxon>
        <taxon>Mucilaginibacter</taxon>
    </lineage>
</organism>
<dbReference type="Gene3D" id="3.60.15.10">
    <property type="entry name" value="Ribonuclease Z/Hydroxyacylglutathione hydrolase-like"/>
    <property type="match status" value="1"/>
</dbReference>
<reference evidence="3" key="1">
    <citation type="journal article" date="2019" name="Int. J. Syst. Evol. Microbiol.">
        <title>The Global Catalogue of Microorganisms (GCM) 10K type strain sequencing project: providing services to taxonomists for standard genome sequencing and annotation.</title>
        <authorList>
            <consortium name="The Broad Institute Genomics Platform"/>
            <consortium name="The Broad Institute Genome Sequencing Center for Infectious Disease"/>
            <person name="Wu L."/>
            <person name="Ma J."/>
        </authorList>
    </citation>
    <scope>NUCLEOTIDE SEQUENCE [LARGE SCALE GENOMIC DNA]</scope>
    <source>
        <strain evidence="3">KCTC 52232</strain>
    </source>
</reference>
<dbReference type="InterPro" id="IPR001279">
    <property type="entry name" value="Metallo-B-lactamas"/>
</dbReference>
<dbReference type="SUPFAM" id="SSF56281">
    <property type="entry name" value="Metallo-hydrolase/oxidoreductase"/>
    <property type="match status" value="1"/>
</dbReference>
<dbReference type="PANTHER" id="PTHR11203">
    <property type="entry name" value="CLEAVAGE AND POLYADENYLATION SPECIFICITY FACTOR FAMILY MEMBER"/>
    <property type="match status" value="1"/>
</dbReference>
<proteinExistence type="predicted"/>
<comment type="caution">
    <text evidence="2">The sequence shown here is derived from an EMBL/GenBank/DDBJ whole genome shotgun (WGS) entry which is preliminary data.</text>
</comment>
<sequence>MSILEDFIVINPNGIYCKYGDFYLDPQQPVQTAVVSHAHADHAVSGNKDVYCTRPTREFMYLRYHRSAAQVFNIVDYNKSFIIKDITLTFIPAGHMLGSAMILMEYEGASYLYTGDYKIQEDSTCEPIEWVKADVLITETTFADPNVIHPDPVEEIKKLNGIKSNILLGAYGLGKSQRLLKMINEYAPQKKVLIHHKIMPINQIYERLGIALGKHQMYGRKLMKEQLEYVYIVPPFTFNSYIKATGVKRLFASGWKNLQVNREDTLFISDHVDWNDILQAIKMVNPKQVWTLHGNGSYLKAHIGGEIMVKVLN</sequence>
<dbReference type="PANTHER" id="PTHR11203:SF49">
    <property type="entry name" value="BLL1145 PROTEIN"/>
    <property type="match status" value="1"/>
</dbReference>
<name>A0ABW5XN41_9SPHI</name>